<name>A0A0U5C365_9BACL</name>
<dbReference type="PANTHER" id="PTHR11699">
    <property type="entry name" value="ALDEHYDE DEHYDROGENASE-RELATED"/>
    <property type="match status" value="1"/>
</dbReference>
<evidence type="ECO:0000256" key="3">
    <source>
        <dbReference type="RuleBase" id="RU003345"/>
    </source>
</evidence>
<dbReference type="InterPro" id="IPR016163">
    <property type="entry name" value="Ald_DH_C"/>
</dbReference>
<dbReference type="FunFam" id="3.40.605.10:FF:000007">
    <property type="entry name" value="NAD/NADP-dependent betaine aldehyde dehydrogenase"/>
    <property type="match status" value="1"/>
</dbReference>
<gene>
    <name evidence="4" type="primary">gbsA_1</name>
    <name evidence="4" type="ORF">CB4_00047</name>
</gene>
<dbReference type="KEGG" id="asoc:CB4_00047"/>
<dbReference type="PROSITE" id="PS00687">
    <property type="entry name" value="ALDEHYDE_DEHYDR_GLU"/>
    <property type="match status" value="1"/>
</dbReference>
<sequence length="517" mass="55775">MCLASHLHNKCAKLNKCDELVQGDENMADILQMYINGEWTFAESGEIREVLNPATGEIIAVITEGNEADARRAIAAAKHAFYEGGWWDTPASERARLLFEIANKLEARAAEFAALETDDNGKPLREAEFDVADAVACFRYYAGLATKPHGQTYEVADPMQAMVVREPIGVCGQIIPWNYPLLMSAWKLAPALAAGNAVVFKPSEVTPLTAIRLFSIIDEVGVPAGVANLVLGAGPTVGQEIASNHDVDKVAFTGGTATGRTIMKAATGNLKKISLELGGKSPNIVFADADFDTAVDYALFAIFANQGQVCSAGSRLLLEESIHDKFVEALVERAKKIKVGPGHTEGTEMGPLVSKAHMEKVLGYVEIGKEEGATLACGGERLMDGALANGNFVAPTIFTNTTPDMRIVKEEIFGPVLVVQTFKDEADAIKLANDTVYGLAGGVFTNDGAKAQRVIRKLRAGITWINSYHPTYNEAPWGGYKQSGIGRELGTFGFEEYTEVKQININLNVEPIGWFEN</sequence>
<dbReference type="AlphaFoldDB" id="A0A0U5C365"/>
<dbReference type="Pfam" id="PF00171">
    <property type="entry name" value="Aldedh"/>
    <property type="match status" value="1"/>
</dbReference>
<organism evidence="4 5">
    <name type="scientific">Aneurinibacillus soli</name>
    <dbReference type="NCBI Taxonomy" id="1500254"/>
    <lineage>
        <taxon>Bacteria</taxon>
        <taxon>Bacillati</taxon>
        <taxon>Bacillota</taxon>
        <taxon>Bacilli</taxon>
        <taxon>Bacillales</taxon>
        <taxon>Paenibacillaceae</taxon>
        <taxon>Aneurinibacillus group</taxon>
        <taxon>Aneurinibacillus</taxon>
    </lineage>
</organism>
<dbReference type="GO" id="GO:0008802">
    <property type="term" value="F:betaine-aldehyde dehydrogenase (NAD+) activity"/>
    <property type="evidence" value="ECO:0007669"/>
    <property type="project" value="UniProtKB-EC"/>
</dbReference>
<evidence type="ECO:0000313" key="5">
    <source>
        <dbReference type="Proteomes" id="UP000217696"/>
    </source>
</evidence>
<keyword evidence="2 3" id="KW-0560">Oxidoreductase</keyword>
<accession>A0A0U5C365</accession>
<dbReference type="CDD" id="cd07119">
    <property type="entry name" value="ALDH_BADH-GbsA"/>
    <property type="match status" value="1"/>
</dbReference>
<keyword evidence="5" id="KW-1185">Reference proteome</keyword>
<dbReference type="InterPro" id="IPR015590">
    <property type="entry name" value="Aldehyde_DH_dom"/>
</dbReference>
<comment type="similarity">
    <text evidence="1 3">Belongs to the aldehyde dehydrogenase family.</text>
</comment>
<dbReference type="FunFam" id="3.40.309.10:FF:000012">
    <property type="entry name" value="Betaine aldehyde dehydrogenase"/>
    <property type="match status" value="1"/>
</dbReference>
<evidence type="ECO:0000256" key="1">
    <source>
        <dbReference type="ARBA" id="ARBA00009986"/>
    </source>
</evidence>
<dbReference type="Gene3D" id="3.40.309.10">
    <property type="entry name" value="Aldehyde Dehydrogenase, Chain A, domain 2"/>
    <property type="match status" value="1"/>
</dbReference>
<dbReference type="Proteomes" id="UP000217696">
    <property type="component" value="Chromosome"/>
</dbReference>
<proteinExistence type="inferred from homology"/>
<protein>
    <submittedName>
        <fullName evidence="4">Betaine aldehyde dehydrogenase</fullName>
        <ecNumber evidence="4">1.2.1.8</ecNumber>
    </submittedName>
</protein>
<dbReference type="Gene3D" id="3.40.605.10">
    <property type="entry name" value="Aldehyde Dehydrogenase, Chain A, domain 1"/>
    <property type="match status" value="1"/>
</dbReference>
<evidence type="ECO:0000313" key="4">
    <source>
        <dbReference type="EMBL" id="BAU25987.1"/>
    </source>
</evidence>
<dbReference type="InterPro" id="IPR029510">
    <property type="entry name" value="Ald_DH_CS_GLU"/>
</dbReference>
<dbReference type="SUPFAM" id="SSF53720">
    <property type="entry name" value="ALDH-like"/>
    <property type="match status" value="1"/>
</dbReference>
<dbReference type="InterPro" id="IPR016160">
    <property type="entry name" value="Ald_DH_CS_CYS"/>
</dbReference>
<reference evidence="4 5" key="1">
    <citation type="submission" date="2015-12" db="EMBL/GenBank/DDBJ databases">
        <title>Genome sequence of Aneurinibacillus soli.</title>
        <authorList>
            <person name="Lee J.S."/>
            <person name="Lee K.C."/>
            <person name="Kim K.K."/>
            <person name="Lee B.W."/>
        </authorList>
    </citation>
    <scope>NUCLEOTIDE SEQUENCE [LARGE SCALE GENOMIC DNA]</scope>
    <source>
        <strain evidence="4 5">CB4</strain>
    </source>
</reference>
<dbReference type="EMBL" id="AP017312">
    <property type="protein sequence ID" value="BAU25987.1"/>
    <property type="molecule type" value="Genomic_DNA"/>
</dbReference>
<dbReference type="InterPro" id="IPR016162">
    <property type="entry name" value="Ald_DH_N"/>
</dbReference>
<dbReference type="EC" id="1.2.1.8" evidence="4"/>
<evidence type="ECO:0000256" key="2">
    <source>
        <dbReference type="ARBA" id="ARBA00023002"/>
    </source>
</evidence>
<dbReference type="PROSITE" id="PS00070">
    <property type="entry name" value="ALDEHYDE_DEHYDR_CYS"/>
    <property type="match status" value="1"/>
</dbReference>
<dbReference type="InterPro" id="IPR016161">
    <property type="entry name" value="Ald_DH/histidinol_DH"/>
</dbReference>